<dbReference type="GO" id="GO:0010073">
    <property type="term" value="P:meristem maintenance"/>
    <property type="evidence" value="ECO:0007669"/>
    <property type="project" value="InterPro"/>
</dbReference>
<organism evidence="3">
    <name type="scientific">Solanum chacoense</name>
    <name type="common">Chaco potato</name>
    <dbReference type="NCBI Taxonomy" id="4108"/>
    <lineage>
        <taxon>Eukaryota</taxon>
        <taxon>Viridiplantae</taxon>
        <taxon>Streptophyta</taxon>
        <taxon>Embryophyta</taxon>
        <taxon>Tracheophyta</taxon>
        <taxon>Spermatophyta</taxon>
        <taxon>Magnoliopsida</taxon>
        <taxon>eudicotyledons</taxon>
        <taxon>Gunneridae</taxon>
        <taxon>Pentapetalae</taxon>
        <taxon>asterids</taxon>
        <taxon>lamiids</taxon>
        <taxon>Solanales</taxon>
        <taxon>Solanaceae</taxon>
        <taxon>Solanoideae</taxon>
        <taxon>Solaneae</taxon>
        <taxon>Solanum</taxon>
    </lineage>
</organism>
<name>A0A0V0IQS3_SOLCH</name>
<feature type="region of interest" description="Disordered" evidence="1">
    <location>
        <begin position="530"/>
        <end position="572"/>
    </location>
</feature>
<dbReference type="InterPro" id="IPR019557">
    <property type="entry name" value="AminoTfrase-like_pln_mobile"/>
</dbReference>
<accession>A0A0V0IQS3</accession>
<dbReference type="PANTHER" id="PTHR46033:SF80">
    <property type="entry name" value="PROTEIN MAIN-LIKE 2-LIKE"/>
    <property type="match status" value="1"/>
</dbReference>
<sequence length="687" mass="77636">MVDSSEFGIMEEREEVMVSSVDEEVKPIFRVAHFLKPTTKKFPFLPSRLKISCSSLKVQFRGGFSYMKGWSKWADELKPLHQEIWKKAGIFEGIIASTFKIYRHSDLILALAERWCLETNTFILPWGEATITLEDMVVLAGFSVLGHSVLKPVKAKDSVDIEKALCEVHKDIRARKMNVGHHAWMEHFAGRGDHLEHVAFLTLWLSRYVLPARSCLFVDRALFPIAIYLSQGIPIALAPAVLASIYRDMSLLKQLIVSSAKNHALSDSRCIEDELNLNLRAPFQFVQLWAWERFTNLQPKPSSIIYSGEPRVARWHKVKKLNHVDPRSGIDSAAECFLWRPYAVDIVKNWDISRFYKERDEYVVVGPNTGREIMAFARLVRASELVGMDCVEQYNPHRVSMQFGYDQDVPGCVNHASDHIPKIAWTNYNRPIKDVKLYIPSRFIESDVSRRYLEWWKNQNVAPEVAVQHEKMNAIVCCGFLQKCEMIVVESSSDDDDNIPISVSLRKRKLMKKEITVPGNNQELFLNMQSQSSSASNDGTAKARETLVESKPISAKFEASNGKSDEDGDGPYVVKEMVPLESKNNNDKGGCKLNLPDGIELASDGPNAGLLSTNPAKTLQMSKASVVTPKVTATSTNITEGNMAMGNINNHEKGSSRFEMIDILKLEMRIRNLENINAGKVPIFRTK</sequence>
<dbReference type="EMBL" id="GEDG01004109">
    <property type="protein sequence ID" value="JAP34310.1"/>
    <property type="molecule type" value="Transcribed_RNA"/>
</dbReference>
<dbReference type="PANTHER" id="PTHR46033">
    <property type="entry name" value="PROTEIN MAIN-LIKE 2"/>
    <property type="match status" value="1"/>
</dbReference>
<feature type="compositionally biased region" description="Polar residues" evidence="1">
    <location>
        <begin position="530"/>
        <end position="539"/>
    </location>
</feature>
<proteinExistence type="predicted"/>
<dbReference type="InterPro" id="IPR044824">
    <property type="entry name" value="MAIN-like"/>
</dbReference>
<evidence type="ECO:0000259" key="2">
    <source>
        <dbReference type="Pfam" id="PF10536"/>
    </source>
</evidence>
<reference evidence="3" key="1">
    <citation type="submission" date="2015-12" db="EMBL/GenBank/DDBJ databases">
        <title>Gene expression during late stages of embryo sac development: a critical building block for successful pollen-pistil interactions.</title>
        <authorList>
            <person name="Liu Y."/>
            <person name="Joly V."/>
            <person name="Sabar M."/>
            <person name="Matton D.P."/>
        </authorList>
    </citation>
    <scope>NUCLEOTIDE SEQUENCE</scope>
</reference>
<feature type="domain" description="Aminotransferase-like plant mobile" evidence="2">
    <location>
        <begin position="89"/>
        <end position="457"/>
    </location>
</feature>
<dbReference type="AlphaFoldDB" id="A0A0V0IQS3"/>
<protein>
    <submittedName>
        <fullName evidence="3">Putative ovule protein</fullName>
    </submittedName>
</protein>
<dbReference type="Pfam" id="PF10536">
    <property type="entry name" value="PMD"/>
    <property type="match status" value="1"/>
</dbReference>
<evidence type="ECO:0000256" key="1">
    <source>
        <dbReference type="SAM" id="MobiDB-lite"/>
    </source>
</evidence>
<evidence type="ECO:0000313" key="3">
    <source>
        <dbReference type="EMBL" id="JAP34310.1"/>
    </source>
</evidence>